<keyword evidence="8 9" id="KW-0624">Polysaccharide degradation</keyword>
<dbReference type="Pfam" id="PF00840">
    <property type="entry name" value="Glyco_hydro_7"/>
    <property type="match status" value="1"/>
</dbReference>
<evidence type="ECO:0000313" key="12">
    <source>
        <dbReference type="Proteomes" id="UP001221757"/>
    </source>
</evidence>
<evidence type="ECO:0000256" key="2">
    <source>
        <dbReference type="ARBA" id="ARBA00006044"/>
    </source>
</evidence>
<sequence>MFPTTALVSLCVLAVAYGQQIGTQMAENHPVLTSQTCTAGGTCTTAQTSVMLDSNWRWTHQITSTTNCYAGNIWNTEICPDPATCAANCAIDGADYAGTYGITTSGDAFTLKLVTGANIGSRVYLMADNTHYKLFSLLN</sequence>
<feature type="chain" id="PRO_5042072553" description="Glucanase" evidence="10">
    <location>
        <begin position="19"/>
        <end position="139"/>
    </location>
</feature>
<evidence type="ECO:0000256" key="10">
    <source>
        <dbReference type="SAM" id="SignalP"/>
    </source>
</evidence>
<keyword evidence="7 9" id="KW-0326">Glycosidase</keyword>
<dbReference type="Proteomes" id="UP001221757">
    <property type="component" value="Unassembled WGS sequence"/>
</dbReference>
<keyword evidence="5 9" id="KW-0136">Cellulose degradation</keyword>
<dbReference type="InterPro" id="IPR001722">
    <property type="entry name" value="Glyco_hydro_7"/>
</dbReference>
<dbReference type="EC" id="3.2.1.-" evidence="9"/>
<evidence type="ECO:0000256" key="1">
    <source>
        <dbReference type="ARBA" id="ARBA00001641"/>
    </source>
</evidence>
<evidence type="ECO:0000256" key="9">
    <source>
        <dbReference type="RuleBase" id="RU361164"/>
    </source>
</evidence>
<reference evidence="11" key="1">
    <citation type="submission" date="2023-03" db="EMBL/GenBank/DDBJ databases">
        <title>Massive genome expansion in bonnet fungi (Mycena s.s.) driven by repeated elements and novel gene families across ecological guilds.</title>
        <authorList>
            <consortium name="Lawrence Berkeley National Laboratory"/>
            <person name="Harder C.B."/>
            <person name="Miyauchi S."/>
            <person name="Viragh M."/>
            <person name="Kuo A."/>
            <person name="Thoen E."/>
            <person name="Andreopoulos B."/>
            <person name="Lu D."/>
            <person name="Skrede I."/>
            <person name="Drula E."/>
            <person name="Henrissat B."/>
            <person name="Morin E."/>
            <person name="Kohler A."/>
            <person name="Barry K."/>
            <person name="LaButti K."/>
            <person name="Morin E."/>
            <person name="Salamov A."/>
            <person name="Lipzen A."/>
            <person name="Mereny Z."/>
            <person name="Hegedus B."/>
            <person name="Baldrian P."/>
            <person name="Stursova M."/>
            <person name="Weitz H."/>
            <person name="Taylor A."/>
            <person name="Grigoriev I.V."/>
            <person name="Nagy L.G."/>
            <person name="Martin F."/>
            <person name="Kauserud H."/>
        </authorList>
    </citation>
    <scope>NUCLEOTIDE SEQUENCE</scope>
    <source>
        <strain evidence="11">CBHHK067</strain>
    </source>
</reference>
<dbReference type="EMBL" id="JARKIE010000798">
    <property type="protein sequence ID" value="KAJ7616721.1"/>
    <property type="molecule type" value="Genomic_DNA"/>
</dbReference>
<feature type="signal peptide" evidence="10">
    <location>
        <begin position="1"/>
        <end position="18"/>
    </location>
</feature>
<name>A0AAD7BBX5_MYCRO</name>
<dbReference type="InterPro" id="IPR013320">
    <property type="entry name" value="ConA-like_dom_sf"/>
</dbReference>
<keyword evidence="6" id="KW-0119">Carbohydrate metabolism</keyword>
<evidence type="ECO:0000256" key="6">
    <source>
        <dbReference type="ARBA" id="ARBA00023277"/>
    </source>
</evidence>
<dbReference type="PANTHER" id="PTHR33753">
    <property type="entry name" value="1,4-BETA-D-GLUCAN CELLOBIOHYDROLASE B"/>
    <property type="match status" value="1"/>
</dbReference>
<evidence type="ECO:0000256" key="3">
    <source>
        <dbReference type="ARBA" id="ARBA00022729"/>
    </source>
</evidence>
<gene>
    <name evidence="11" type="ORF">B0H17DRAFT_1152616</name>
</gene>
<comment type="similarity">
    <text evidence="2 9">Belongs to the glycosyl hydrolase 7 (cellulase C) family.</text>
</comment>
<keyword evidence="4 9" id="KW-0378">Hydrolase</keyword>
<comment type="caution">
    <text evidence="11">The sequence shown here is derived from an EMBL/GenBank/DDBJ whole genome shotgun (WGS) entry which is preliminary data.</text>
</comment>
<organism evidence="11 12">
    <name type="scientific">Mycena rosella</name>
    <name type="common">Pink bonnet</name>
    <name type="synonym">Agaricus rosellus</name>
    <dbReference type="NCBI Taxonomy" id="1033263"/>
    <lineage>
        <taxon>Eukaryota</taxon>
        <taxon>Fungi</taxon>
        <taxon>Dikarya</taxon>
        <taxon>Basidiomycota</taxon>
        <taxon>Agaricomycotina</taxon>
        <taxon>Agaricomycetes</taxon>
        <taxon>Agaricomycetidae</taxon>
        <taxon>Agaricales</taxon>
        <taxon>Marasmiineae</taxon>
        <taxon>Mycenaceae</taxon>
        <taxon>Mycena</taxon>
    </lineage>
</organism>
<proteinExistence type="inferred from homology"/>
<evidence type="ECO:0000256" key="7">
    <source>
        <dbReference type="ARBA" id="ARBA00023295"/>
    </source>
</evidence>
<comment type="catalytic activity">
    <reaction evidence="1">
        <text>Hydrolysis of (1-&gt;4)-beta-D-glucosidic linkages in cellulose and cellotetraose, releasing cellobiose from the non-reducing ends of the chains.</text>
        <dbReference type="EC" id="3.2.1.91"/>
    </reaction>
</comment>
<evidence type="ECO:0000256" key="4">
    <source>
        <dbReference type="ARBA" id="ARBA00022801"/>
    </source>
</evidence>
<evidence type="ECO:0000256" key="8">
    <source>
        <dbReference type="ARBA" id="ARBA00023326"/>
    </source>
</evidence>
<dbReference type="AlphaFoldDB" id="A0AAD7BBX5"/>
<dbReference type="PRINTS" id="PR00734">
    <property type="entry name" value="GLHYDRLASE7"/>
</dbReference>
<protein>
    <recommendedName>
        <fullName evidence="9">Glucanase</fullName>
        <ecNumber evidence="9">3.2.1.-</ecNumber>
    </recommendedName>
</protein>
<dbReference type="GO" id="GO:0016162">
    <property type="term" value="F:cellulose 1,4-beta-cellobiosidase activity"/>
    <property type="evidence" value="ECO:0007669"/>
    <property type="project" value="UniProtKB-EC"/>
</dbReference>
<evidence type="ECO:0000313" key="11">
    <source>
        <dbReference type="EMBL" id="KAJ7616721.1"/>
    </source>
</evidence>
<dbReference type="PANTHER" id="PTHR33753:SF2">
    <property type="entry name" value="GLYCOSIDE HYDROLASE FAMILY 7 PROTEIN"/>
    <property type="match status" value="1"/>
</dbReference>
<dbReference type="Gene3D" id="2.70.100.10">
    <property type="entry name" value="Glycoside hydrolase, family 7, domain"/>
    <property type="match status" value="1"/>
</dbReference>
<dbReference type="SUPFAM" id="SSF49899">
    <property type="entry name" value="Concanavalin A-like lectins/glucanases"/>
    <property type="match status" value="1"/>
</dbReference>
<keyword evidence="12" id="KW-1185">Reference proteome</keyword>
<keyword evidence="3 10" id="KW-0732">Signal</keyword>
<dbReference type="InterPro" id="IPR037019">
    <property type="entry name" value="Glyco_hydro_7_sf"/>
</dbReference>
<evidence type="ECO:0000256" key="5">
    <source>
        <dbReference type="ARBA" id="ARBA00023001"/>
    </source>
</evidence>
<dbReference type="GO" id="GO:0030245">
    <property type="term" value="P:cellulose catabolic process"/>
    <property type="evidence" value="ECO:0007669"/>
    <property type="project" value="UniProtKB-KW"/>
</dbReference>
<accession>A0AAD7BBX5</accession>